<proteinExistence type="predicted"/>
<organism evidence="4 5">
    <name type="scientific">Sphingobium limneticum</name>
    <dbReference type="NCBI Taxonomy" id="1007511"/>
    <lineage>
        <taxon>Bacteria</taxon>
        <taxon>Pseudomonadati</taxon>
        <taxon>Pseudomonadota</taxon>
        <taxon>Alphaproteobacteria</taxon>
        <taxon>Sphingomonadales</taxon>
        <taxon>Sphingomonadaceae</taxon>
        <taxon>Sphingobium</taxon>
    </lineage>
</organism>
<sequence length="568" mass="60979">MAQIRHIAIENFRCIEKLDWHPCAGVNCLIGPGDAGKSSILDAIDLCLGARRTVQFTDADFHGLDVTAPVVITITIGDLSDALKSMDTYGAYVRSFDPTTKTIDDEPEAGKETVLSVRLQIGSDLDPVWSLVSDRAKAQGLARNLTWGDRVRLSPTRIGVLADSNLAWRRGSVLNRLTDEKADTSAALASAARDARRAFGDLADAQLGETLKIVAETARELGIPAGDKLKAMLDAHSVSFSGGTIALHGDDGVPLRALGVGSTRLLVAGLQRKAAKESSVLLIDELEHGLEPHRIIRLLGSIGAKEMPPPIQAFLTTHSPVALRELRGDQLWVVRKLAGVHKLDLVGTTDPIQGTIRSQPEAFLSRSVVVCEGASEVGLMRGLDLHFVASGRVSLNALGAVLVDAGGVNKIYGRANVIRGLGYRCAVLRDDDVLPDNAQEALFTFNSGTLFKWNANYALEHALFYLVSDAAVHRLLARAEELHETDLIEAHIKGASGGTLTLADCRGTMTPQIRETLAKAAKSNKNPWFKTVSAMEDVARDIVGPDLQNAHADLRNVVEALFGWCASA</sequence>
<dbReference type="PANTHER" id="PTHR43581">
    <property type="entry name" value="ATP/GTP PHOSPHATASE"/>
    <property type="match status" value="1"/>
</dbReference>
<dbReference type="GO" id="GO:0016887">
    <property type="term" value="F:ATP hydrolysis activity"/>
    <property type="evidence" value="ECO:0007669"/>
    <property type="project" value="InterPro"/>
</dbReference>
<dbReference type="RefSeq" id="WP_150426409.1">
    <property type="nucleotide sequence ID" value="NZ_VYQA01000012.1"/>
</dbReference>
<comment type="caution">
    <text evidence="4">The sequence shown here is derived from an EMBL/GenBank/DDBJ whole genome shotgun (WGS) entry which is preliminary data.</text>
</comment>
<dbReference type="Gene3D" id="3.40.50.300">
    <property type="entry name" value="P-loop containing nucleotide triphosphate hydrolases"/>
    <property type="match status" value="1"/>
</dbReference>
<dbReference type="InterPro" id="IPR034139">
    <property type="entry name" value="TOPRIM_OLD"/>
</dbReference>
<dbReference type="InterPro" id="IPR051396">
    <property type="entry name" value="Bact_Antivir_Def_Nuclease"/>
</dbReference>
<evidence type="ECO:0000313" key="6">
    <source>
        <dbReference type="Proteomes" id="UP000326364"/>
    </source>
</evidence>
<dbReference type="Pfam" id="PF13304">
    <property type="entry name" value="AAA_21"/>
    <property type="match status" value="1"/>
</dbReference>
<dbReference type="InterPro" id="IPR027417">
    <property type="entry name" value="P-loop_NTPase"/>
</dbReference>
<gene>
    <name evidence="4" type="ORF">F4U95_16245</name>
    <name evidence="3" type="ORF">F4U96_16120</name>
</gene>
<evidence type="ECO:0000259" key="2">
    <source>
        <dbReference type="Pfam" id="PF20469"/>
    </source>
</evidence>
<dbReference type="AlphaFoldDB" id="A0A5J5I029"/>
<evidence type="ECO:0000313" key="5">
    <source>
        <dbReference type="Proteomes" id="UP000325933"/>
    </source>
</evidence>
<dbReference type="Proteomes" id="UP000326364">
    <property type="component" value="Unassembled WGS sequence"/>
</dbReference>
<protein>
    <submittedName>
        <fullName evidence="4">AAA family ATPase</fullName>
    </submittedName>
</protein>
<dbReference type="EMBL" id="VYQA01000012">
    <property type="protein sequence ID" value="KAA9027705.1"/>
    <property type="molecule type" value="Genomic_DNA"/>
</dbReference>
<dbReference type="SUPFAM" id="SSF52540">
    <property type="entry name" value="P-loop containing nucleoside triphosphate hydrolases"/>
    <property type="match status" value="1"/>
</dbReference>
<keyword evidence="6" id="KW-1185">Reference proteome</keyword>
<dbReference type="PANTHER" id="PTHR43581:SF4">
    <property type="entry name" value="ATP_GTP PHOSPHATASE"/>
    <property type="match status" value="1"/>
</dbReference>
<evidence type="ECO:0000313" key="4">
    <source>
        <dbReference type="EMBL" id="KAA9027705.1"/>
    </source>
</evidence>
<reference evidence="5 6" key="1">
    <citation type="submission" date="2019-09" db="EMBL/GenBank/DDBJ databases">
        <authorList>
            <person name="Feng G."/>
        </authorList>
    </citation>
    <scope>NUCLEOTIDE SEQUENCE [LARGE SCALE GENOMIC DNA]</scope>
    <source>
        <strain evidence="4 5">KACC 19283</strain>
        <strain evidence="3 6">KACC 19284</strain>
    </source>
</reference>
<dbReference type="Proteomes" id="UP000325933">
    <property type="component" value="Unassembled WGS sequence"/>
</dbReference>
<feature type="domain" description="ATPase AAA-type core" evidence="1">
    <location>
        <begin position="26"/>
        <end position="323"/>
    </location>
</feature>
<evidence type="ECO:0000259" key="1">
    <source>
        <dbReference type="Pfam" id="PF13304"/>
    </source>
</evidence>
<name>A0A5J5I029_9SPHN</name>
<dbReference type="Pfam" id="PF20469">
    <property type="entry name" value="OLD-like_TOPRIM"/>
    <property type="match status" value="1"/>
</dbReference>
<dbReference type="InterPro" id="IPR003959">
    <property type="entry name" value="ATPase_AAA_core"/>
</dbReference>
<dbReference type="GO" id="GO:0005524">
    <property type="term" value="F:ATP binding"/>
    <property type="evidence" value="ECO:0007669"/>
    <property type="project" value="InterPro"/>
</dbReference>
<evidence type="ECO:0000313" key="3">
    <source>
        <dbReference type="EMBL" id="KAA9014693.1"/>
    </source>
</evidence>
<feature type="domain" description="OLD protein-like TOPRIM" evidence="2">
    <location>
        <begin position="363"/>
        <end position="432"/>
    </location>
</feature>
<accession>A0A5J5I029</accession>
<dbReference type="EMBL" id="VYQB01000012">
    <property type="protein sequence ID" value="KAA9014693.1"/>
    <property type="molecule type" value="Genomic_DNA"/>
</dbReference>